<reference evidence="2" key="1">
    <citation type="journal article" date="2015" name="Nature">
        <title>Complex archaea that bridge the gap between prokaryotes and eukaryotes.</title>
        <authorList>
            <person name="Spang A."/>
            <person name="Saw J.H."/>
            <person name="Jorgensen S.L."/>
            <person name="Zaremba-Niedzwiedzka K."/>
            <person name="Martijn J."/>
            <person name="Lind A.E."/>
            <person name="van Eijk R."/>
            <person name="Schleper C."/>
            <person name="Guy L."/>
            <person name="Ettema T.J."/>
        </authorList>
    </citation>
    <scope>NUCLEOTIDE SEQUENCE</scope>
</reference>
<gene>
    <name evidence="2" type="ORF">LCGC14_2763910</name>
</gene>
<dbReference type="AlphaFoldDB" id="A0A0F9BPT9"/>
<feature type="region of interest" description="Disordered" evidence="1">
    <location>
        <begin position="1"/>
        <end position="26"/>
    </location>
</feature>
<evidence type="ECO:0000313" key="2">
    <source>
        <dbReference type="EMBL" id="KKK86371.1"/>
    </source>
</evidence>
<name>A0A0F9BPT9_9ZZZZ</name>
<evidence type="ECO:0000256" key="1">
    <source>
        <dbReference type="SAM" id="MobiDB-lite"/>
    </source>
</evidence>
<comment type="caution">
    <text evidence="2">The sequence shown here is derived from an EMBL/GenBank/DDBJ whole genome shotgun (WGS) entry which is preliminary data.</text>
</comment>
<organism evidence="2">
    <name type="scientific">marine sediment metagenome</name>
    <dbReference type="NCBI Taxonomy" id="412755"/>
    <lineage>
        <taxon>unclassified sequences</taxon>
        <taxon>metagenomes</taxon>
        <taxon>ecological metagenomes</taxon>
    </lineage>
</organism>
<feature type="region of interest" description="Disordered" evidence="1">
    <location>
        <begin position="179"/>
        <end position="203"/>
    </location>
</feature>
<protein>
    <recommendedName>
        <fullName evidence="3">Terminase small subunit</fullName>
    </recommendedName>
</protein>
<evidence type="ECO:0008006" key="3">
    <source>
        <dbReference type="Google" id="ProtNLM"/>
    </source>
</evidence>
<sequence>METEENLPVSEIATTAHSPHRQPRERRLARVRARLETKKAAQVVFLNALRQTGDREKSLELIGRSPAALRAWFQERPIFKAAVERIEQDWHDMRAGKIQGLSDKSIETIDFLITQRSNLKTAGDMAVLQLKSDGLLQEKRPEESTADRQQRPLFILMLPPGTGKLSEVDLERLVEGKVQKESEALDAGADEGEAGVSTEDPLA</sequence>
<proteinExistence type="predicted"/>
<dbReference type="EMBL" id="LAZR01050875">
    <property type="protein sequence ID" value="KKK86371.1"/>
    <property type="molecule type" value="Genomic_DNA"/>
</dbReference>
<accession>A0A0F9BPT9</accession>